<dbReference type="EMBL" id="CABVLZ010000001">
    <property type="protein sequence ID" value="VVU94481.1"/>
    <property type="molecule type" value="Genomic_DNA"/>
</dbReference>
<organism evidence="2">
    <name type="scientific">seawater metagenome</name>
    <dbReference type="NCBI Taxonomy" id="1561972"/>
    <lineage>
        <taxon>unclassified sequences</taxon>
        <taxon>metagenomes</taxon>
        <taxon>ecological metagenomes</taxon>
    </lineage>
</organism>
<accession>A0A5E8CH14</accession>
<keyword evidence="1" id="KW-0175">Coiled coil</keyword>
<evidence type="ECO:0000313" key="2">
    <source>
        <dbReference type="EMBL" id="VVU94481.1"/>
    </source>
</evidence>
<name>A0A5E8CH14_9ZZZZ</name>
<evidence type="ECO:0000256" key="1">
    <source>
        <dbReference type="SAM" id="Coils"/>
    </source>
</evidence>
<reference evidence="2" key="1">
    <citation type="submission" date="2019-09" db="EMBL/GenBank/DDBJ databases">
        <authorList>
            <person name="Needham M D."/>
        </authorList>
    </citation>
    <scope>NUCLEOTIDE SEQUENCE</scope>
</reference>
<feature type="coiled-coil region" evidence="1">
    <location>
        <begin position="112"/>
        <end position="174"/>
    </location>
</feature>
<proteinExistence type="predicted"/>
<sequence length="179" mass="20932">MGIFDYCCSINSEDCPLRKSEGQEFTYGTIYLIDKMFTKKIACEYSGYGYANHISGDDMIDIYDLGFKDDYFDCWDVTELDKCAFFACPSCSNKIKKEVKTLEDFFPKENPKEVLEKKLKKANRELQKFINMRATYNKDIRDKRKEIKNLLTSLTNIDENIGDKRNEVKKLETSFANMD</sequence>
<dbReference type="AlphaFoldDB" id="A0A5E8CH14"/>
<protein>
    <submittedName>
        <fullName evidence="2">Uncharacterized protein</fullName>
    </submittedName>
</protein>
<gene>
    <name evidence="2" type="ORF">CPAV1605_203</name>
</gene>